<evidence type="ECO:0000259" key="2">
    <source>
        <dbReference type="Pfam" id="PF23006"/>
    </source>
</evidence>
<dbReference type="Pfam" id="PF21468">
    <property type="entry name" value="Tor_FN3_2nd"/>
    <property type="match status" value="1"/>
</dbReference>
<accession>A0AAD8DRH0</accession>
<feature type="domain" description="Tyrosine-protein kinase receptor torso third FN3" evidence="3">
    <location>
        <begin position="256"/>
        <end position="307"/>
    </location>
</feature>
<gene>
    <name evidence="4" type="ORF">PYW07_006009</name>
</gene>
<evidence type="ECO:0000259" key="3">
    <source>
        <dbReference type="Pfam" id="PF23008"/>
    </source>
</evidence>
<dbReference type="InterPro" id="IPR054167">
    <property type="entry name" value="Tor_FN3_1st"/>
</dbReference>
<organism evidence="4 5">
    <name type="scientific">Mythimna separata</name>
    <name type="common">Oriental armyworm</name>
    <name type="synonym">Pseudaletia separata</name>
    <dbReference type="NCBI Taxonomy" id="271217"/>
    <lineage>
        <taxon>Eukaryota</taxon>
        <taxon>Metazoa</taxon>
        <taxon>Ecdysozoa</taxon>
        <taxon>Arthropoda</taxon>
        <taxon>Hexapoda</taxon>
        <taxon>Insecta</taxon>
        <taxon>Pterygota</taxon>
        <taxon>Neoptera</taxon>
        <taxon>Endopterygota</taxon>
        <taxon>Lepidoptera</taxon>
        <taxon>Glossata</taxon>
        <taxon>Ditrysia</taxon>
        <taxon>Noctuoidea</taxon>
        <taxon>Noctuidae</taxon>
        <taxon>Noctuinae</taxon>
        <taxon>Hadenini</taxon>
        <taxon>Mythimna</taxon>
    </lineage>
</organism>
<dbReference type="AlphaFoldDB" id="A0AAD8DRH0"/>
<evidence type="ECO:0000313" key="4">
    <source>
        <dbReference type="EMBL" id="KAJ8718079.1"/>
    </source>
</evidence>
<comment type="caution">
    <text evidence="4">The sequence shown here is derived from an EMBL/GenBank/DDBJ whole genome shotgun (WGS) entry which is preliminary data.</text>
</comment>
<feature type="domain" description="Tyrosine-protein kinase receptor torso second FN3" evidence="1">
    <location>
        <begin position="169"/>
        <end position="242"/>
    </location>
</feature>
<dbReference type="Pfam" id="PF23006">
    <property type="entry name" value="Tor_FN3_1st"/>
    <property type="match status" value="1"/>
</dbReference>
<dbReference type="Pfam" id="PF23008">
    <property type="entry name" value="FN3_Tor_3rd"/>
    <property type="match status" value="1"/>
</dbReference>
<protein>
    <submittedName>
        <fullName evidence="4">Uncharacterized protein</fullName>
    </submittedName>
</protein>
<keyword evidence="5" id="KW-1185">Reference proteome</keyword>
<dbReference type="InterPro" id="IPR049336">
    <property type="entry name" value="Tor_FN3_2nd"/>
</dbReference>
<feature type="domain" description="Tyrosine-protein kinase receptor torso first FN3" evidence="2">
    <location>
        <begin position="24"/>
        <end position="139"/>
    </location>
</feature>
<name>A0AAD8DRH0_MYTSE</name>
<dbReference type="Proteomes" id="UP001231518">
    <property type="component" value="Chromosome 18"/>
</dbReference>
<proteinExistence type="predicted"/>
<sequence>MIMFVSGRPTDSETTILFTDDQLYDLADSVCGAMEYKMNVSVETCTEKFRGPVTTTPKRPTILCQTSTKLIFSIEPSKSYQLAALVPDMTEDSNVISDINYLILEPNQEQGVIRTTPKRSYTLWSTELKEGSPGVWQGGARVPDYDESKVPPQKGYTIKHLVPNVNGSRVLAKFTWNTNGECDIWFDVINSCDSIPTKSTKITLKHKGDEPQVDFDNLKVEDNCTVNVTGLYGSTVLQYRTPSCKTDNCEPPEVVPEIPVNIFIEANKETMDTWEVRANWARPHRLPDSYTVTLSTADANRTVVLQGVSVTVNILDIFIQASKETMDTWEVRASWAECTTKRRQTLRRQTEHRQDFTSTGLFADRTLRRQNSSPTGLISDAIYLR</sequence>
<evidence type="ECO:0000259" key="1">
    <source>
        <dbReference type="Pfam" id="PF21468"/>
    </source>
</evidence>
<reference evidence="4" key="1">
    <citation type="submission" date="2023-03" db="EMBL/GenBank/DDBJ databases">
        <title>Chromosome-level genomes of two armyworms, Mythimna separata and Mythimna loreyi, provide insights into the biosynthesis and reception of sex pheromones.</title>
        <authorList>
            <person name="Zhao H."/>
        </authorList>
    </citation>
    <scope>NUCLEOTIDE SEQUENCE</scope>
    <source>
        <strain evidence="4">BeijingLab</strain>
        <tissue evidence="4">Pupa</tissue>
    </source>
</reference>
<dbReference type="InterPro" id="IPR054166">
    <property type="entry name" value="Tor_FN3_3nd"/>
</dbReference>
<dbReference type="EMBL" id="JARGEI010000016">
    <property type="protein sequence ID" value="KAJ8718079.1"/>
    <property type="molecule type" value="Genomic_DNA"/>
</dbReference>
<evidence type="ECO:0000313" key="5">
    <source>
        <dbReference type="Proteomes" id="UP001231518"/>
    </source>
</evidence>